<dbReference type="GO" id="GO:0003924">
    <property type="term" value="F:GTPase activity"/>
    <property type="evidence" value="ECO:0007669"/>
    <property type="project" value="InterPro"/>
</dbReference>
<dbReference type="Pfam" id="PF14578">
    <property type="entry name" value="GTP_EFTU_D4"/>
    <property type="match status" value="1"/>
</dbReference>
<dbReference type="InterPro" id="IPR029459">
    <property type="entry name" value="EFTU-type"/>
</dbReference>
<evidence type="ECO:0000256" key="11">
    <source>
        <dbReference type="RuleBase" id="RU000644"/>
    </source>
</evidence>
<gene>
    <name evidence="14" type="ORF">Gasu_32510</name>
</gene>
<feature type="compositionally biased region" description="Basic residues" evidence="12">
    <location>
        <begin position="195"/>
        <end position="207"/>
    </location>
</feature>
<organism evidence="14 15">
    <name type="scientific">Galdieria sulphuraria</name>
    <name type="common">Red alga</name>
    <dbReference type="NCBI Taxonomy" id="130081"/>
    <lineage>
        <taxon>Eukaryota</taxon>
        <taxon>Rhodophyta</taxon>
        <taxon>Bangiophyceae</taxon>
        <taxon>Galdieriales</taxon>
        <taxon>Galdieriaceae</taxon>
        <taxon>Galdieria</taxon>
    </lineage>
</organism>
<dbReference type="InterPro" id="IPR000795">
    <property type="entry name" value="T_Tr_GTP-bd_dom"/>
</dbReference>
<dbReference type="EMBL" id="KB454509">
    <property type="protein sequence ID" value="EME29430.1"/>
    <property type="molecule type" value="Genomic_DNA"/>
</dbReference>
<dbReference type="Pfam" id="PF11987">
    <property type="entry name" value="IF-2"/>
    <property type="match status" value="1"/>
</dbReference>
<dbReference type="FunFam" id="2.40.30.10:FF:000013">
    <property type="entry name" value="eukaryotic translation initiation factor 5B"/>
    <property type="match status" value="1"/>
</dbReference>
<name>M2WZC6_GALSU</name>
<evidence type="ECO:0000259" key="13">
    <source>
        <dbReference type="PROSITE" id="PS51722"/>
    </source>
</evidence>
<dbReference type="CDD" id="cd16266">
    <property type="entry name" value="IF2_aeIF5B_IV"/>
    <property type="match status" value="1"/>
</dbReference>
<comment type="similarity">
    <text evidence="2 11">Belongs to the TRAFAC class translation factor GTPase superfamily. Classic translation factor GTPase family. IF-2 subfamily.</text>
</comment>
<feature type="compositionally biased region" description="Basic and acidic residues" evidence="12">
    <location>
        <begin position="541"/>
        <end position="568"/>
    </location>
</feature>
<dbReference type="CDD" id="cd03703">
    <property type="entry name" value="aeIF5B_II"/>
    <property type="match status" value="1"/>
</dbReference>
<dbReference type="InterPro" id="IPR005225">
    <property type="entry name" value="Small_GTP-bd"/>
</dbReference>
<evidence type="ECO:0000256" key="9">
    <source>
        <dbReference type="ARBA" id="ARBA00023134"/>
    </source>
</evidence>
<dbReference type="InterPro" id="IPR023115">
    <property type="entry name" value="TIF_IF2_dom3"/>
</dbReference>
<dbReference type="InterPro" id="IPR036925">
    <property type="entry name" value="TIF_IF2_dom3_sf"/>
</dbReference>
<reference evidence="15" key="1">
    <citation type="journal article" date="2013" name="Science">
        <title>Gene transfer from bacteria and archaea facilitated evolution of an extremophilic eukaryote.</title>
        <authorList>
            <person name="Schonknecht G."/>
            <person name="Chen W.H."/>
            <person name="Ternes C.M."/>
            <person name="Barbier G.G."/>
            <person name="Shrestha R.P."/>
            <person name="Stanke M."/>
            <person name="Brautigam A."/>
            <person name="Baker B.J."/>
            <person name="Banfield J.F."/>
            <person name="Garavito R.M."/>
            <person name="Carr K."/>
            <person name="Wilkerson C."/>
            <person name="Rensing S.A."/>
            <person name="Gagneul D."/>
            <person name="Dickenson N.E."/>
            <person name="Oesterhelt C."/>
            <person name="Lercher M.J."/>
            <person name="Weber A.P."/>
        </authorList>
    </citation>
    <scope>NUCLEOTIDE SEQUENCE [LARGE SCALE GENOMIC DNA]</scope>
    <source>
        <strain evidence="15">074W</strain>
    </source>
</reference>
<evidence type="ECO:0000256" key="10">
    <source>
        <dbReference type="ARBA" id="ARBA00024852"/>
    </source>
</evidence>
<proteinExistence type="inferred from homology"/>
<feature type="compositionally biased region" description="Basic and acidic residues" evidence="12">
    <location>
        <begin position="337"/>
        <end position="421"/>
    </location>
</feature>
<dbReference type="InterPro" id="IPR004544">
    <property type="entry name" value="TF_aIF-2_arc"/>
</dbReference>
<comment type="function">
    <text evidence="10">Function in general translation initiation by promoting the binding of the formylmethionine-tRNA to ribosomes. Seems to function along with eIF-2.</text>
</comment>
<dbReference type="STRING" id="130081.M2WZC6"/>
<evidence type="ECO:0000256" key="1">
    <source>
        <dbReference type="ARBA" id="ARBA00004496"/>
    </source>
</evidence>
<feature type="region of interest" description="Disordered" evidence="12">
    <location>
        <begin position="20"/>
        <end position="501"/>
    </location>
</feature>
<evidence type="ECO:0000256" key="8">
    <source>
        <dbReference type="ARBA" id="ARBA00022917"/>
    </source>
</evidence>
<evidence type="ECO:0000256" key="7">
    <source>
        <dbReference type="ARBA" id="ARBA00022801"/>
    </source>
</evidence>
<evidence type="ECO:0000256" key="4">
    <source>
        <dbReference type="ARBA" id="ARBA00022540"/>
    </source>
</evidence>
<dbReference type="eggNOG" id="KOG1144">
    <property type="taxonomic scope" value="Eukaryota"/>
</dbReference>
<evidence type="ECO:0000313" key="15">
    <source>
        <dbReference type="Proteomes" id="UP000030680"/>
    </source>
</evidence>
<dbReference type="NCBIfam" id="TIGR00491">
    <property type="entry name" value="aIF-2"/>
    <property type="match status" value="1"/>
</dbReference>
<feature type="domain" description="Tr-type G" evidence="13">
    <location>
        <begin position="619"/>
        <end position="835"/>
    </location>
</feature>
<dbReference type="PROSITE" id="PS51722">
    <property type="entry name" value="G_TR_2"/>
    <property type="match status" value="1"/>
</dbReference>
<feature type="compositionally biased region" description="Basic and acidic residues" evidence="12">
    <location>
        <begin position="229"/>
        <end position="239"/>
    </location>
</feature>
<keyword evidence="4 11" id="KW-0396">Initiation factor</keyword>
<keyword evidence="5" id="KW-0479">Metal-binding</keyword>
<dbReference type="OrthoDB" id="4928at2759"/>
<feature type="region of interest" description="Disordered" evidence="12">
    <location>
        <begin position="541"/>
        <end position="597"/>
    </location>
</feature>
<sequence length="1209" mass="137752">MEDDEWNQEKNYVNTAIFGKKKKKKKEKVLVEQEPETNNVKEPIDTEVGDTLENGARQSKKKPVKEKNTRSGTKSSWLENIEKRTTSKSSTSEDGLETPSKLKSEFVQWQVLKREEVERENEEEEEEEEEEKDLLPGRQQPNKSLLLKFASLSTEEDETTEDVEENATDTAEKPTDSSIKPQTDVKKQSSLPSRKSQKGKRVKKSKRTAKEEEEIDALIAQLEEPNTPAKHEKKEERDSVLSLQSTMVNETEDPVEADKNNEKKNADGVEDASFSVNGVIEDQQRLTANQKKKLKKKAAKERAEESKETSNDVESKAVSQERTNEGAGGNTKKKKKESAALRKMKEVLYAKKLEEERLRREQEEAEKRAEEERLREEEEERRKEELRRQKKEAEKEKRRKMKQEGKLLSRNERQKRERAAQFREQAIASGAIPAFHQGDSTVQKKVYSRKQKHSKQTDMQNPEDIKEYRDEESVSHTYTASANTKSLAISESEQVKSSTETVMNEVRSSWDAEDWDNEAEKLRKGSLDLDELVVSGNFSTHTEERMKKDHGARSREERQMDVVVKGEEASEEMESSSSYSSEEQVQQMERSLDKRRELTHRLRQEKYERAYKYRNPDNLRAPVICILGHVDTGKTKILDKIRKTSVQEGEAGGITQQIGATYFPIDRVKEQVEKVGIEDVKYKIPSLLIIDTPGHESFTNLRSRGSSLCDIAILVVDIMHGIEPQTMESIELLKLRKTPFVVALNKVDRLFGWKEEEMSPIRQSLKKQAHHVQEEFKQRVLSTQVAFAELGFNADLYWQVSDARKYVSLVPTSAVTGEGIPDLLLLLVQFSQRMLVDRIMFMPFLTCTVLEVKVIEGLGTTIDVILTNGELHEGDTIVVCGLEGPIVTTIRALLTPHPMKEMRVKGQYLHHKVIQAAQGVKIAADSLDKAVAGTQLLVMEEGEDLEVLKEDVMSDLSSTLSSVDKSGVGVYVQASTLGSLEALLEFLRTSKIPVSGINIGPVHKKDVMRASAMLEHRKEYATILAFDVKVEKEAKELAEEYGVRIFTADIIYHLFDQFTTYMEQIRKSRKEEASSDVVFPCVLHIVPNCIFNKKDPIIVGVQVVEGIARVGTPLVVRNGIQFLDIGRIQSIEQNKKPVSVARKGDSVAVKISSRQTETIMFGRHFDEKNDLYSKLSRRAIDLLKENFRDELSVEDWQLVVKLKKMLNIL</sequence>
<evidence type="ECO:0000256" key="5">
    <source>
        <dbReference type="ARBA" id="ARBA00022723"/>
    </source>
</evidence>
<keyword evidence="7" id="KW-0378">Hydrolase</keyword>
<keyword evidence="15" id="KW-1185">Reference proteome</keyword>
<dbReference type="NCBIfam" id="TIGR00231">
    <property type="entry name" value="small_GTP"/>
    <property type="match status" value="1"/>
</dbReference>
<dbReference type="Proteomes" id="UP000030680">
    <property type="component" value="Unassembled WGS sequence"/>
</dbReference>
<dbReference type="FunFam" id="3.40.50.10050:FF:000002">
    <property type="entry name" value="Eukaryotic translation initiation factor 5B"/>
    <property type="match status" value="1"/>
</dbReference>
<dbReference type="GO" id="GO:0003743">
    <property type="term" value="F:translation initiation factor activity"/>
    <property type="evidence" value="ECO:0007669"/>
    <property type="project" value="UniProtKB-KW"/>
</dbReference>
<dbReference type="PANTHER" id="PTHR43381:SF4">
    <property type="entry name" value="EUKARYOTIC TRANSLATION INITIATION FACTOR 5B"/>
    <property type="match status" value="1"/>
</dbReference>
<protein>
    <recommendedName>
        <fullName evidence="11">Translation initiation factor IF-2</fullName>
    </recommendedName>
</protein>
<dbReference type="FunFam" id="3.40.50.300:FF:000112">
    <property type="entry name" value="Eukaryotic translation initiation factor 5B"/>
    <property type="match status" value="1"/>
</dbReference>
<dbReference type="Gene3D" id="3.40.50.10050">
    <property type="entry name" value="Translation initiation factor IF- 2, domain 3"/>
    <property type="match status" value="1"/>
</dbReference>
<dbReference type="InterPro" id="IPR015760">
    <property type="entry name" value="TIF_IF2"/>
</dbReference>
<dbReference type="Pfam" id="PF00009">
    <property type="entry name" value="GTP_EFTU"/>
    <property type="match status" value="1"/>
</dbReference>
<dbReference type="SUPFAM" id="SSF52156">
    <property type="entry name" value="Initiation factor IF2/eIF5b, domain 3"/>
    <property type="match status" value="1"/>
</dbReference>
<dbReference type="InterPro" id="IPR027417">
    <property type="entry name" value="P-loop_NTPase"/>
</dbReference>
<dbReference type="OMA" id="EFAVMLC"/>
<dbReference type="PANTHER" id="PTHR43381">
    <property type="entry name" value="TRANSLATION INITIATION FACTOR IF-2-RELATED"/>
    <property type="match status" value="1"/>
</dbReference>
<dbReference type="NCBIfam" id="NF003078">
    <property type="entry name" value="PRK04004.1"/>
    <property type="match status" value="1"/>
</dbReference>
<dbReference type="GO" id="GO:0005739">
    <property type="term" value="C:mitochondrion"/>
    <property type="evidence" value="ECO:0007669"/>
    <property type="project" value="TreeGrafter"/>
</dbReference>
<dbReference type="Gene3D" id="3.40.50.300">
    <property type="entry name" value="P-loop containing nucleotide triphosphate hydrolases"/>
    <property type="match status" value="1"/>
</dbReference>
<dbReference type="SUPFAM" id="SSF52540">
    <property type="entry name" value="P-loop containing nucleoside triphosphate hydrolases"/>
    <property type="match status" value="1"/>
</dbReference>
<dbReference type="FunFam" id="2.40.30.10:FF:000026">
    <property type="entry name" value="Eukaryotic translation initiation factor 5B"/>
    <property type="match status" value="1"/>
</dbReference>
<accession>M2WZC6</accession>
<dbReference type="KEGG" id="gsl:Gasu_32510"/>
<keyword evidence="9" id="KW-0342">GTP-binding</keyword>
<feature type="compositionally biased region" description="Acidic residues" evidence="12">
    <location>
        <begin position="154"/>
        <end position="167"/>
    </location>
</feature>
<feature type="compositionally biased region" description="Basic and acidic residues" evidence="12">
    <location>
        <begin position="463"/>
        <end position="474"/>
    </location>
</feature>
<feature type="compositionally biased region" description="Basic residues" evidence="12">
    <location>
        <begin position="290"/>
        <end position="299"/>
    </location>
</feature>
<evidence type="ECO:0000256" key="12">
    <source>
        <dbReference type="SAM" id="MobiDB-lite"/>
    </source>
</evidence>
<dbReference type="Gramene" id="EME29430">
    <property type="protein sequence ID" value="EME29430"/>
    <property type="gene ID" value="Gasu_32510"/>
</dbReference>
<evidence type="ECO:0000256" key="3">
    <source>
        <dbReference type="ARBA" id="ARBA00022490"/>
    </source>
</evidence>
<dbReference type="GeneID" id="17088226"/>
<keyword evidence="3" id="KW-0963">Cytoplasm</keyword>
<evidence type="ECO:0000256" key="6">
    <source>
        <dbReference type="ARBA" id="ARBA00022741"/>
    </source>
</evidence>
<dbReference type="SUPFAM" id="SSF50447">
    <property type="entry name" value="Translation proteins"/>
    <property type="match status" value="1"/>
</dbReference>
<comment type="function">
    <text evidence="11">One of the essential components for the initiation of protein synthesis. Protects formylmethionyl-tRNA from spontaneous hydrolysis and promotes its binding to the 30S ribosomal subunits. Also involved in the hydrolysis of GTP during the formation of the 70S ribosomal complex.</text>
</comment>
<comment type="subcellular location">
    <subcellularLocation>
        <location evidence="1">Cytoplasm</location>
    </subcellularLocation>
</comment>
<dbReference type="Gene3D" id="2.40.30.10">
    <property type="entry name" value="Translation factors"/>
    <property type="match status" value="2"/>
</dbReference>
<feature type="compositionally biased region" description="Basic and acidic residues" evidence="12">
    <location>
        <begin position="256"/>
        <end position="267"/>
    </location>
</feature>
<feature type="compositionally biased region" description="Polar residues" evidence="12">
    <location>
        <begin position="475"/>
        <end position="501"/>
    </location>
</feature>
<keyword evidence="8 11" id="KW-0648">Protein biosynthesis</keyword>
<evidence type="ECO:0000256" key="2">
    <source>
        <dbReference type="ARBA" id="ARBA00007733"/>
    </source>
</evidence>
<keyword evidence="6" id="KW-0547">Nucleotide-binding</keyword>
<dbReference type="InterPro" id="IPR009000">
    <property type="entry name" value="Transl_B-barrel_sf"/>
</dbReference>
<feature type="compositionally biased region" description="Basic and acidic residues" evidence="12">
    <location>
        <begin position="300"/>
        <end position="315"/>
    </location>
</feature>
<dbReference type="PRINTS" id="PR00315">
    <property type="entry name" value="ELONGATNFCT"/>
</dbReference>
<evidence type="ECO:0000313" key="14">
    <source>
        <dbReference type="EMBL" id="EME29430.1"/>
    </source>
</evidence>
<dbReference type="RefSeq" id="XP_005705950.1">
    <property type="nucleotide sequence ID" value="XM_005705893.1"/>
</dbReference>
<dbReference type="CDD" id="cd01887">
    <property type="entry name" value="IF2_eIF5B"/>
    <property type="match status" value="1"/>
</dbReference>
<dbReference type="GO" id="GO:0005525">
    <property type="term" value="F:GTP binding"/>
    <property type="evidence" value="ECO:0007669"/>
    <property type="project" value="UniProtKB-KW"/>
</dbReference>
<feature type="compositionally biased region" description="Acidic residues" evidence="12">
    <location>
        <begin position="118"/>
        <end position="132"/>
    </location>
</feature>
<dbReference type="GO" id="GO:0046872">
    <property type="term" value="F:metal ion binding"/>
    <property type="evidence" value="ECO:0007669"/>
    <property type="project" value="UniProtKB-KW"/>
</dbReference>
<dbReference type="AlphaFoldDB" id="M2WZC6"/>